<dbReference type="SUPFAM" id="SSF55136">
    <property type="entry name" value="Probable bacterial effector-binding domain"/>
    <property type="match status" value="1"/>
</dbReference>
<dbReference type="OrthoDB" id="9801123at2"/>
<gene>
    <name evidence="2" type="ORF">D8M03_14035</name>
</gene>
<feature type="domain" description="AraC effector-binding" evidence="1">
    <location>
        <begin position="1"/>
        <end position="152"/>
    </location>
</feature>
<dbReference type="InterPro" id="IPR029442">
    <property type="entry name" value="GyrI-like"/>
</dbReference>
<comment type="caution">
    <text evidence="2">The sequence shown here is derived from an EMBL/GenBank/DDBJ whole genome shotgun (WGS) entry which is preliminary data.</text>
</comment>
<name>A0A494YWP6_9BACL</name>
<accession>A0A494YWP6</accession>
<evidence type="ECO:0000313" key="2">
    <source>
        <dbReference type="EMBL" id="RKQ14442.1"/>
    </source>
</evidence>
<dbReference type="InterPro" id="IPR011256">
    <property type="entry name" value="Reg_factor_effector_dom_sf"/>
</dbReference>
<dbReference type="Proteomes" id="UP000272238">
    <property type="component" value="Unassembled WGS sequence"/>
</dbReference>
<keyword evidence="3" id="KW-1185">Reference proteome</keyword>
<organism evidence="2 3">
    <name type="scientific">Ureibacillus endophyticus</name>
    <dbReference type="NCBI Taxonomy" id="1978490"/>
    <lineage>
        <taxon>Bacteria</taxon>
        <taxon>Bacillati</taxon>
        <taxon>Bacillota</taxon>
        <taxon>Bacilli</taxon>
        <taxon>Bacillales</taxon>
        <taxon>Caryophanaceae</taxon>
        <taxon>Ureibacillus</taxon>
    </lineage>
</organism>
<proteinExistence type="predicted"/>
<dbReference type="EMBL" id="RBZN01000044">
    <property type="protein sequence ID" value="RKQ14442.1"/>
    <property type="molecule type" value="Genomic_DNA"/>
</dbReference>
<dbReference type="Pfam" id="PF06445">
    <property type="entry name" value="GyrI-like"/>
    <property type="match status" value="1"/>
</dbReference>
<dbReference type="SMART" id="SM00871">
    <property type="entry name" value="AraC_E_bind"/>
    <property type="match status" value="1"/>
</dbReference>
<dbReference type="Gene3D" id="3.20.80.10">
    <property type="entry name" value="Regulatory factor, effector binding domain"/>
    <property type="match status" value="1"/>
</dbReference>
<protein>
    <submittedName>
        <fullName evidence="2">GyrI-like domain-containing protein</fullName>
    </submittedName>
</protein>
<sequence length="154" mass="17662">MEYRMETIDFDIKIIGKGIVVQTNDSFKTISTIWDNAETEGFLQQLIDLSWKERKCTLEGILGVCGNEAAIKEDEFTYFMGVRSDGEVPSELGIIHISHNLWAVFPNVSNAWERLYSDWLPNSGYELAKIPCIECYYPPNHEPSNELWVPVIVK</sequence>
<dbReference type="RefSeq" id="WP_121215470.1">
    <property type="nucleotide sequence ID" value="NZ_RBZN01000044.1"/>
</dbReference>
<dbReference type="InterPro" id="IPR010499">
    <property type="entry name" value="AraC_E-bd"/>
</dbReference>
<dbReference type="AlphaFoldDB" id="A0A494YWP6"/>
<evidence type="ECO:0000313" key="3">
    <source>
        <dbReference type="Proteomes" id="UP000272238"/>
    </source>
</evidence>
<evidence type="ECO:0000259" key="1">
    <source>
        <dbReference type="SMART" id="SM00871"/>
    </source>
</evidence>
<reference evidence="2 3" key="1">
    <citation type="journal article" date="2016" name="Antonie Van Leeuwenhoek">
        <title>Lysinibacillus endophyticus sp. nov., an indole-3-acetic acid producing endophytic bacterium isolated from corn root (Zea mays cv. Xinken-5).</title>
        <authorList>
            <person name="Yu J."/>
            <person name="Guan X."/>
            <person name="Liu C."/>
            <person name="Xiang W."/>
            <person name="Yu Z."/>
            <person name="Liu X."/>
            <person name="Wang G."/>
        </authorList>
    </citation>
    <scope>NUCLEOTIDE SEQUENCE [LARGE SCALE GENOMIC DNA]</scope>
    <source>
        <strain evidence="2 3">DSM 100506</strain>
    </source>
</reference>